<evidence type="ECO:0000313" key="3">
    <source>
        <dbReference type="Proteomes" id="UP000199706"/>
    </source>
</evidence>
<feature type="compositionally biased region" description="Basic and acidic residues" evidence="1">
    <location>
        <begin position="157"/>
        <end position="175"/>
    </location>
</feature>
<dbReference type="EMBL" id="FNCJ01000008">
    <property type="protein sequence ID" value="SDH22243.1"/>
    <property type="molecule type" value="Genomic_DNA"/>
</dbReference>
<dbReference type="Proteomes" id="UP000199706">
    <property type="component" value="Unassembled WGS sequence"/>
</dbReference>
<protein>
    <submittedName>
        <fullName evidence="2">Uncharacterized protein</fullName>
    </submittedName>
</protein>
<evidence type="ECO:0000313" key="2">
    <source>
        <dbReference type="EMBL" id="SDH22243.1"/>
    </source>
</evidence>
<feature type="region of interest" description="Disordered" evidence="1">
    <location>
        <begin position="224"/>
        <end position="246"/>
    </location>
</feature>
<organism evidence="2 3">
    <name type="scientific">Paraburkholderia phenazinium</name>
    <dbReference type="NCBI Taxonomy" id="60549"/>
    <lineage>
        <taxon>Bacteria</taxon>
        <taxon>Pseudomonadati</taxon>
        <taxon>Pseudomonadota</taxon>
        <taxon>Betaproteobacteria</taxon>
        <taxon>Burkholderiales</taxon>
        <taxon>Burkholderiaceae</taxon>
        <taxon>Paraburkholderia</taxon>
    </lineage>
</organism>
<dbReference type="AlphaFoldDB" id="A0A1G8AN14"/>
<feature type="compositionally biased region" description="Basic residues" evidence="1">
    <location>
        <begin position="20"/>
        <end position="32"/>
    </location>
</feature>
<gene>
    <name evidence="2" type="ORF">SAMN05216466_10818</name>
</gene>
<feature type="region of interest" description="Disordered" evidence="1">
    <location>
        <begin position="1"/>
        <end position="32"/>
    </location>
</feature>
<feature type="compositionally biased region" description="Basic and acidic residues" evidence="1">
    <location>
        <begin position="9"/>
        <end position="19"/>
    </location>
</feature>
<reference evidence="2 3" key="1">
    <citation type="submission" date="2016-10" db="EMBL/GenBank/DDBJ databases">
        <authorList>
            <person name="de Groot N.N."/>
        </authorList>
    </citation>
    <scope>NUCLEOTIDE SEQUENCE [LARGE SCALE GENOMIC DNA]</scope>
    <source>
        <strain evidence="2 3">LMG 2247</strain>
    </source>
</reference>
<feature type="region of interest" description="Disordered" evidence="1">
    <location>
        <begin position="157"/>
        <end position="201"/>
    </location>
</feature>
<accession>A0A1G8AN14</accession>
<name>A0A1G8AN14_9BURK</name>
<sequence length="246" mass="28502">MQIPTLRPAQHEERHDDRQHRRHGEARHPQVQRRRVIRVKHEIGGIRDWQDETRRVGDERAHEQQRQRLHIRLLRGGEHGGRQHDGSGIVRQKRRHHDADQVHQQKEPARRALRVVHGKHCDPVEQSLTATQLRQQHHADEEQIDVGAFCDRLQREADRKQPERDEQHRACHCPDRFWPSEGTQDNASGSGKRDTPGEESGIHVASGLWLARSLRMPQAFFREVPNSSHSASEPIDTAPSTRKDAA</sequence>
<proteinExistence type="predicted"/>
<evidence type="ECO:0000256" key="1">
    <source>
        <dbReference type="SAM" id="MobiDB-lite"/>
    </source>
</evidence>